<dbReference type="OrthoDB" id="958875at2"/>
<sequence length="173" mass="19228">MRTICSILFCVCFWNVSWAQRSGDSTLYRPGAAVPAHLMPIERSYGAYFYGGKRLRSPHSMEIPFNELNNPTVNRHFRTFRTLATVGQAVAVVPLIYVLTRPRTTSTRSGEYWTVYFGSIGITLGLSLIGNGQVKKAVNEYNRTLANARFGFSAQPVNGTTQTALGLSLTKRL</sequence>
<organism evidence="2 3">
    <name type="scientific">Larkinella arboricola</name>
    <dbReference type="NCBI Taxonomy" id="643671"/>
    <lineage>
        <taxon>Bacteria</taxon>
        <taxon>Pseudomonadati</taxon>
        <taxon>Bacteroidota</taxon>
        <taxon>Cytophagia</taxon>
        <taxon>Cytophagales</taxon>
        <taxon>Spirosomataceae</taxon>
        <taxon>Larkinella</taxon>
    </lineage>
</organism>
<dbReference type="AlphaFoldDB" id="A0A327WWZ3"/>
<evidence type="ECO:0000256" key="1">
    <source>
        <dbReference type="SAM" id="Phobius"/>
    </source>
</evidence>
<feature type="transmembrane region" description="Helical" evidence="1">
    <location>
        <begin position="80"/>
        <end position="100"/>
    </location>
</feature>
<keyword evidence="3" id="KW-1185">Reference proteome</keyword>
<accession>A0A327WWZ3</accession>
<dbReference type="EMBL" id="QLMC01000005">
    <property type="protein sequence ID" value="RAJ94015.1"/>
    <property type="molecule type" value="Genomic_DNA"/>
</dbReference>
<dbReference type="RefSeq" id="WP_111629948.1">
    <property type="nucleotide sequence ID" value="NZ_QLMC01000005.1"/>
</dbReference>
<protein>
    <recommendedName>
        <fullName evidence="4">DUF5683 domain-containing protein</fullName>
    </recommendedName>
</protein>
<evidence type="ECO:0000313" key="3">
    <source>
        <dbReference type="Proteomes" id="UP000248790"/>
    </source>
</evidence>
<gene>
    <name evidence="2" type="ORF">LX87_03899</name>
</gene>
<dbReference type="Proteomes" id="UP000248790">
    <property type="component" value="Unassembled WGS sequence"/>
</dbReference>
<name>A0A327WWZ3_LARAB</name>
<keyword evidence="1" id="KW-0472">Membrane</keyword>
<keyword evidence="1" id="KW-0812">Transmembrane</keyword>
<keyword evidence="1" id="KW-1133">Transmembrane helix</keyword>
<proteinExistence type="predicted"/>
<evidence type="ECO:0000313" key="2">
    <source>
        <dbReference type="EMBL" id="RAJ94015.1"/>
    </source>
</evidence>
<reference evidence="2 3" key="1">
    <citation type="submission" date="2018-06" db="EMBL/GenBank/DDBJ databases">
        <title>Genomic Encyclopedia of Archaeal and Bacterial Type Strains, Phase II (KMG-II): from individual species to whole genera.</title>
        <authorList>
            <person name="Goeker M."/>
        </authorList>
    </citation>
    <scope>NUCLEOTIDE SEQUENCE [LARGE SCALE GENOMIC DNA]</scope>
    <source>
        <strain evidence="2 3">DSM 21851</strain>
    </source>
</reference>
<feature type="transmembrane region" description="Helical" evidence="1">
    <location>
        <begin position="112"/>
        <end position="130"/>
    </location>
</feature>
<evidence type="ECO:0008006" key="4">
    <source>
        <dbReference type="Google" id="ProtNLM"/>
    </source>
</evidence>
<comment type="caution">
    <text evidence="2">The sequence shown here is derived from an EMBL/GenBank/DDBJ whole genome shotgun (WGS) entry which is preliminary data.</text>
</comment>